<dbReference type="InterPro" id="IPR036388">
    <property type="entry name" value="WH-like_DNA-bd_sf"/>
</dbReference>
<dbReference type="Proteomes" id="UP000472262">
    <property type="component" value="Unassembled WGS sequence"/>
</dbReference>
<evidence type="ECO:0000256" key="2">
    <source>
        <dbReference type="ARBA" id="ARBA00040225"/>
    </source>
</evidence>
<dbReference type="Pfam" id="PF00610">
    <property type="entry name" value="DEP"/>
    <property type="match status" value="1"/>
</dbReference>
<dbReference type="PROSITE" id="PS50186">
    <property type="entry name" value="DEP"/>
    <property type="match status" value="1"/>
</dbReference>
<dbReference type="KEGG" id="sgh:107560026"/>
<dbReference type="Ensembl" id="ENSSGRT00000084631.1">
    <property type="protein sequence ID" value="ENSSGRP00000079473.1"/>
    <property type="gene ID" value="ENSSGRG00000040256.1"/>
</dbReference>
<organism evidence="4 5">
    <name type="scientific">Sinocyclocheilus grahami</name>
    <name type="common">Dianchi golden-line fish</name>
    <name type="synonym">Barbus grahami</name>
    <dbReference type="NCBI Taxonomy" id="75366"/>
    <lineage>
        <taxon>Eukaryota</taxon>
        <taxon>Metazoa</taxon>
        <taxon>Chordata</taxon>
        <taxon>Craniata</taxon>
        <taxon>Vertebrata</taxon>
        <taxon>Euteleostomi</taxon>
        <taxon>Actinopterygii</taxon>
        <taxon>Neopterygii</taxon>
        <taxon>Teleostei</taxon>
        <taxon>Ostariophysi</taxon>
        <taxon>Cypriniformes</taxon>
        <taxon>Cyprinidae</taxon>
        <taxon>Cyprininae</taxon>
        <taxon>Sinocyclocheilus</taxon>
    </lineage>
</organism>
<sequence>MRTLDECEPHLQRGNEYMASVQDKVAVLNIVGKFYSPHNTPLDHRLINRTQDVQTHKVEKKEVWSHVIAALQAQVKVKKRRQHLRSHDNCFLGSDAVDVIQDYLTQNKVLGDAQVSRAMVSRLCQVLLDCKVFEVVGTKVLGKTSKPAGFQDSSSSLYRFLKMEDPCLDVLEMALFPPSEESLMNVTPCRQDILLFSHSTPVKPDHVLDRLMEKLDLTGLVGSPPTECLPPSVVRVVWHEQTVRKLSRLIDLPMLEGVLNCAKIVSPPSCGSNSEPDLLYTSNYLEREVLKAFKESQADVWLSAAIDLLDFLPDQLVVEVSRELPKFSCEEEDGQGMDECKLLLFHVLDKHYGHMEHKPLLCDSIADVYTEIMELLMNGKFERALEVLQLTLKLLSASAREELRRLLEFMATAADAANVRLHKEIENRMVVKKTFTRAIIQSKSLMKEKTDLLMLFMLDNHQEIFKIPGSLHKLVSEKLDDIVKHRDPSKTDTPFCQRVPRDMYTETIKDSTKNELYSLLKSIDENTIYSLKEKKRLLAQFYKGHPDIFMQYFGSRPSRLSTLNLLEV</sequence>
<dbReference type="SUPFAM" id="SSF46785">
    <property type="entry name" value="Winged helix' DNA-binding domain"/>
    <property type="match status" value="1"/>
</dbReference>
<dbReference type="InterPro" id="IPR000591">
    <property type="entry name" value="DEP_dom"/>
</dbReference>
<dbReference type="OMA" id="DTQEDEW"/>
<keyword evidence="5" id="KW-1185">Reference proteome</keyword>
<feature type="domain" description="DEP" evidence="3">
    <location>
        <begin position="71"/>
        <end position="162"/>
    </location>
</feature>
<dbReference type="GeneID" id="107560026"/>
<dbReference type="AlphaFoldDB" id="A0A672QTM0"/>
<proteinExistence type="inferred from homology"/>
<dbReference type="Gene3D" id="1.10.10.10">
    <property type="entry name" value="Winged helix-like DNA-binding domain superfamily/Winged helix DNA-binding domain"/>
    <property type="match status" value="1"/>
</dbReference>
<protein>
    <recommendedName>
        <fullName evidence="2">DEP domain-containing protein 7</fullName>
    </recommendedName>
</protein>
<dbReference type="InterPro" id="IPR036390">
    <property type="entry name" value="WH_DNA-bd_sf"/>
</dbReference>
<dbReference type="CDD" id="cd04405">
    <property type="entry name" value="RhoGAP_BRCC3-like"/>
    <property type="match status" value="1"/>
</dbReference>
<dbReference type="PANTHER" id="PTHR16206:SF9">
    <property type="entry name" value="DEP DOMAIN-CONTAINING PROTEIN 7"/>
    <property type="match status" value="1"/>
</dbReference>
<evidence type="ECO:0000313" key="4">
    <source>
        <dbReference type="Ensembl" id="ENSSGRP00000079471.1"/>
    </source>
</evidence>
<dbReference type="RefSeq" id="XP_016099570.1">
    <property type="nucleotide sequence ID" value="XM_016244084.1"/>
</dbReference>
<evidence type="ECO:0000256" key="1">
    <source>
        <dbReference type="ARBA" id="ARBA00037970"/>
    </source>
</evidence>
<dbReference type="OrthoDB" id="193931at2759"/>
<reference evidence="4" key="1">
    <citation type="submission" date="2025-05" db="UniProtKB">
        <authorList>
            <consortium name="Ensembl"/>
        </authorList>
    </citation>
    <scope>IDENTIFICATION</scope>
</reference>
<evidence type="ECO:0000313" key="5">
    <source>
        <dbReference type="Proteomes" id="UP000472262"/>
    </source>
</evidence>
<gene>
    <name evidence="4" type="primary">depdc7b</name>
</gene>
<dbReference type="PANTHER" id="PTHR16206">
    <property type="entry name" value="DEP DOMAIN-CONTAINING"/>
    <property type="match status" value="1"/>
</dbReference>
<dbReference type="CTD" id="337546"/>
<dbReference type="CDD" id="cd04446">
    <property type="entry name" value="DEP_DEPDC4"/>
    <property type="match status" value="1"/>
</dbReference>
<comment type="similarity">
    <text evidence="1">Belongs to the DEPDC7 family.</text>
</comment>
<name>A0A672QTM0_SINGR</name>
<dbReference type="Ensembl" id="ENSSGRT00000084629.1">
    <property type="protein sequence ID" value="ENSSGRP00000079471.1"/>
    <property type="gene ID" value="ENSSGRG00000040256.1"/>
</dbReference>
<evidence type="ECO:0000259" key="3">
    <source>
        <dbReference type="PROSITE" id="PS50186"/>
    </source>
</evidence>
<accession>A0A672QTM0</accession>
<dbReference type="SMART" id="SM00049">
    <property type="entry name" value="DEP"/>
    <property type="match status" value="1"/>
</dbReference>
<dbReference type="GO" id="GO:0035556">
    <property type="term" value="P:intracellular signal transduction"/>
    <property type="evidence" value="ECO:0007669"/>
    <property type="project" value="InterPro"/>
</dbReference>